<evidence type="ECO:0000256" key="5">
    <source>
        <dbReference type="ARBA" id="ARBA00022692"/>
    </source>
</evidence>
<dbReference type="GeneID" id="6759494"/>
<evidence type="ECO:0000256" key="3">
    <source>
        <dbReference type="ARBA" id="ARBA00022676"/>
    </source>
</evidence>
<dbReference type="PANTHER" id="PTHR11214">
    <property type="entry name" value="BETA-1,3-N-ACETYLGLUCOSAMINYLTRANSFERASE"/>
    <property type="match status" value="1"/>
</dbReference>
<evidence type="ECO:0000256" key="8">
    <source>
        <dbReference type="ARBA" id="ARBA00023034"/>
    </source>
</evidence>
<accession>B3SDG6</accession>
<dbReference type="GO" id="GO:0000139">
    <property type="term" value="C:Golgi membrane"/>
    <property type="evidence" value="ECO:0000318"/>
    <property type="project" value="GO_Central"/>
</dbReference>
<keyword evidence="7" id="KW-1133">Transmembrane helix</keyword>
<dbReference type="CTD" id="6759494"/>
<dbReference type="eggNOG" id="KOG2287">
    <property type="taxonomic scope" value="Eukaryota"/>
</dbReference>
<evidence type="ECO:0000256" key="10">
    <source>
        <dbReference type="RuleBase" id="RU363063"/>
    </source>
</evidence>
<keyword evidence="12" id="KW-1185">Reference proteome</keyword>
<keyword evidence="9" id="KW-0472">Membrane</keyword>
<dbReference type="Gene3D" id="3.90.550.50">
    <property type="match status" value="1"/>
</dbReference>
<evidence type="ECO:0000256" key="4">
    <source>
        <dbReference type="ARBA" id="ARBA00022679"/>
    </source>
</evidence>
<organism evidence="11 12">
    <name type="scientific">Trichoplax adhaerens</name>
    <name type="common">Trichoplax reptans</name>
    <dbReference type="NCBI Taxonomy" id="10228"/>
    <lineage>
        <taxon>Eukaryota</taxon>
        <taxon>Metazoa</taxon>
        <taxon>Placozoa</taxon>
        <taxon>Uniplacotomia</taxon>
        <taxon>Trichoplacea</taxon>
        <taxon>Trichoplacidae</taxon>
        <taxon>Trichoplax</taxon>
    </lineage>
</organism>
<dbReference type="EC" id="2.4.1.-" evidence="10"/>
<dbReference type="GO" id="GO:0016757">
    <property type="term" value="F:glycosyltransferase activity"/>
    <property type="evidence" value="ECO:0000318"/>
    <property type="project" value="GO_Central"/>
</dbReference>
<comment type="subcellular location">
    <subcellularLocation>
        <location evidence="1 10">Golgi apparatus membrane</location>
        <topology evidence="1 10">Single-pass type II membrane protein</topology>
    </subcellularLocation>
</comment>
<evidence type="ECO:0000256" key="2">
    <source>
        <dbReference type="ARBA" id="ARBA00008661"/>
    </source>
</evidence>
<dbReference type="Pfam" id="PF01762">
    <property type="entry name" value="Galactosyl_T"/>
    <property type="match status" value="1"/>
</dbReference>
<dbReference type="InParanoid" id="B3SDG6"/>
<keyword evidence="6" id="KW-0735">Signal-anchor</keyword>
<keyword evidence="3 10" id="KW-0328">Glycosyltransferase</keyword>
<name>B3SDG6_TRIAD</name>
<evidence type="ECO:0000256" key="6">
    <source>
        <dbReference type="ARBA" id="ARBA00022968"/>
    </source>
</evidence>
<keyword evidence="4" id="KW-0808">Transferase</keyword>
<keyword evidence="8 10" id="KW-0333">Golgi apparatus</keyword>
<gene>
    <name evidence="11" type="ORF">TRIADDRAFT_33938</name>
</gene>
<keyword evidence="5" id="KW-0812">Transmembrane</keyword>
<sequence length="287" mass="33339">MIASPTACESKNYLLLVINSKVEHAGRRLAIRQSWGDAKNIDHFNEKAKTTKAAPPLKWKLVFIVGRSNTADINKKTEAEAKQYGDLIIGDFTDSMKSLTLKTVMAMQWAKHFCSPAIYYKGDDDVFVNPYLLYQIAEGYVRNNIKKEWICRAHIHPISRRPVRNKRHRYYVPYSKYRQKLFPYFCSGFAYVMTGDALSSMVSVVKTTPIIDSVDDAFVGILADKVKIKPKHDKRFKVYDRYDRRPNRFNRPNVEIELMRKTLAEHGIYYLKMKTYMANTNKAMLVK</sequence>
<evidence type="ECO:0000256" key="9">
    <source>
        <dbReference type="ARBA" id="ARBA00023136"/>
    </source>
</evidence>
<dbReference type="PANTHER" id="PTHR11214:SF365">
    <property type="entry name" value="HEXOSYLTRANSFERASE"/>
    <property type="match status" value="1"/>
</dbReference>
<dbReference type="KEGG" id="tad:TRIADDRAFT_33938"/>
<dbReference type="InterPro" id="IPR002659">
    <property type="entry name" value="Glyco_trans_31"/>
</dbReference>
<reference evidence="11 12" key="1">
    <citation type="journal article" date="2008" name="Nature">
        <title>The Trichoplax genome and the nature of placozoans.</title>
        <authorList>
            <person name="Srivastava M."/>
            <person name="Begovic E."/>
            <person name="Chapman J."/>
            <person name="Putnam N.H."/>
            <person name="Hellsten U."/>
            <person name="Kawashima T."/>
            <person name="Kuo A."/>
            <person name="Mitros T."/>
            <person name="Salamov A."/>
            <person name="Carpenter M.L."/>
            <person name="Signorovitch A.Y."/>
            <person name="Moreno M.A."/>
            <person name="Kamm K."/>
            <person name="Grimwood J."/>
            <person name="Schmutz J."/>
            <person name="Shapiro H."/>
            <person name="Grigoriev I.V."/>
            <person name="Buss L.W."/>
            <person name="Schierwater B."/>
            <person name="Dellaporta S.L."/>
            <person name="Rokhsar D.S."/>
        </authorList>
    </citation>
    <scope>NUCLEOTIDE SEQUENCE [LARGE SCALE GENOMIC DNA]</scope>
    <source>
        <strain evidence="11 12">Grell-BS-1999</strain>
    </source>
</reference>
<dbReference type="HOGENOM" id="CLU_036849_6_1_1"/>
<dbReference type="GO" id="GO:0016758">
    <property type="term" value="F:hexosyltransferase activity"/>
    <property type="evidence" value="ECO:0007669"/>
    <property type="project" value="InterPro"/>
</dbReference>
<protein>
    <recommendedName>
        <fullName evidence="10">Hexosyltransferase</fullName>
        <ecNumber evidence="10">2.4.1.-</ecNumber>
    </recommendedName>
</protein>
<dbReference type="Proteomes" id="UP000009022">
    <property type="component" value="Unassembled WGS sequence"/>
</dbReference>
<proteinExistence type="inferred from homology"/>
<dbReference type="AlphaFoldDB" id="B3SDG6"/>
<evidence type="ECO:0000313" key="11">
    <source>
        <dbReference type="EMBL" id="EDV19215.1"/>
    </source>
</evidence>
<dbReference type="PhylomeDB" id="B3SDG6"/>
<dbReference type="FunFam" id="3.90.550.50:FF:000062">
    <property type="entry name" value="Hexosyltransferase"/>
    <property type="match status" value="1"/>
</dbReference>
<dbReference type="STRING" id="10228.B3SDG6"/>
<evidence type="ECO:0000256" key="1">
    <source>
        <dbReference type="ARBA" id="ARBA00004323"/>
    </source>
</evidence>
<dbReference type="RefSeq" id="XP_002118281.1">
    <property type="nucleotide sequence ID" value="XM_002118245.1"/>
</dbReference>
<evidence type="ECO:0000313" key="12">
    <source>
        <dbReference type="Proteomes" id="UP000009022"/>
    </source>
</evidence>
<evidence type="ECO:0000256" key="7">
    <source>
        <dbReference type="ARBA" id="ARBA00022989"/>
    </source>
</evidence>
<dbReference type="GO" id="GO:0006493">
    <property type="term" value="P:protein O-linked glycosylation"/>
    <property type="evidence" value="ECO:0000318"/>
    <property type="project" value="GO_Central"/>
</dbReference>
<dbReference type="OMA" id="VHANDFL"/>
<dbReference type="OrthoDB" id="5512589at2759"/>
<dbReference type="EMBL" id="DS985279">
    <property type="protein sequence ID" value="EDV19215.1"/>
    <property type="molecule type" value="Genomic_DNA"/>
</dbReference>
<comment type="similarity">
    <text evidence="2 10">Belongs to the glycosyltransferase 31 family.</text>
</comment>